<evidence type="ECO:0000313" key="5">
    <source>
        <dbReference type="Proteomes" id="UP000566819"/>
    </source>
</evidence>
<dbReference type="GO" id="GO:0006753">
    <property type="term" value="P:nucleoside phosphate metabolic process"/>
    <property type="evidence" value="ECO:0007669"/>
    <property type="project" value="TreeGrafter"/>
</dbReference>
<name>A0A8H4RTL7_9HELO</name>
<evidence type="ECO:0000256" key="1">
    <source>
        <dbReference type="ARBA" id="ARBA00001946"/>
    </source>
</evidence>
<dbReference type="OrthoDB" id="10249920at2759"/>
<dbReference type="SUPFAM" id="SSF55811">
    <property type="entry name" value="Nudix"/>
    <property type="match status" value="1"/>
</dbReference>
<dbReference type="InterPro" id="IPR015797">
    <property type="entry name" value="NUDIX_hydrolase-like_dom_sf"/>
</dbReference>
<dbReference type="PANTHER" id="PTHR11839:SF18">
    <property type="entry name" value="NUDIX HYDROLASE DOMAIN-CONTAINING PROTEIN"/>
    <property type="match status" value="1"/>
</dbReference>
<dbReference type="PANTHER" id="PTHR11839">
    <property type="entry name" value="UDP/ADP-SUGAR PYROPHOSPHATASE"/>
    <property type="match status" value="1"/>
</dbReference>
<dbReference type="PROSITE" id="PS51462">
    <property type="entry name" value="NUDIX"/>
    <property type="match status" value="1"/>
</dbReference>
<keyword evidence="2" id="KW-0378">Hydrolase</keyword>
<feature type="domain" description="Nudix hydrolase" evidence="3">
    <location>
        <begin position="155"/>
        <end position="317"/>
    </location>
</feature>
<proteinExistence type="predicted"/>
<keyword evidence="5" id="KW-1185">Reference proteome</keyword>
<dbReference type="EMBL" id="JAAMPI010000098">
    <property type="protein sequence ID" value="KAF4635807.1"/>
    <property type="molecule type" value="Genomic_DNA"/>
</dbReference>
<dbReference type="Proteomes" id="UP000566819">
    <property type="component" value="Unassembled WGS sequence"/>
</dbReference>
<evidence type="ECO:0000256" key="2">
    <source>
        <dbReference type="ARBA" id="ARBA00022801"/>
    </source>
</evidence>
<dbReference type="Gene3D" id="3.90.79.10">
    <property type="entry name" value="Nucleoside Triphosphate Pyrophosphohydrolase"/>
    <property type="match status" value="1"/>
</dbReference>
<evidence type="ECO:0000313" key="4">
    <source>
        <dbReference type="EMBL" id="KAF4635807.1"/>
    </source>
</evidence>
<comment type="caution">
    <text evidence="4">The sequence shown here is derived from an EMBL/GenBank/DDBJ whole genome shotgun (WGS) entry which is preliminary data.</text>
</comment>
<dbReference type="GO" id="GO:0019693">
    <property type="term" value="P:ribose phosphate metabolic process"/>
    <property type="evidence" value="ECO:0007669"/>
    <property type="project" value="TreeGrafter"/>
</dbReference>
<dbReference type="GO" id="GO:0080042">
    <property type="term" value="F:ADP-glucose pyrophosphohydrolase activity"/>
    <property type="evidence" value="ECO:0007669"/>
    <property type="project" value="TreeGrafter"/>
</dbReference>
<dbReference type="CDD" id="cd03424">
    <property type="entry name" value="NUDIX_ADPRase_Nudt5_UGPPase_Nudt14"/>
    <property type="match status" value="1"/>
</dbReference>
<organism evidence="4 5">
    <name type="scientific">Cudoniella acicularis</name>
    <dbReference type="NCBI Taxonomy" id="354080"/>
    <lineage>
        <taxon>Eukaryota</taxon>
        <taxon>Fungi</taxon>
        <taxon>Dikarya</taxon>
        <taxon>Ascomycota</taxon>
        <taxon>Pezizomycotina</taxon>
        <taxon>Leotiomycetes</taxon>
        <taxon>Helotiales</taxon>
        <taxon>Tricladiaceae</taxon>
        <taxon>Cudoniella</taxon>
    </lineage>
</organism>
<dbReference type="InterPro" id="IPR000086">
    <property type="entry name" value="NUDIX_hydrolase_dom"/>
</dbReference>
<reference evidence="4 5" key="1">
    <citation type="submission" date="2020-03" db="EMBL/GenBank/DDBJ databases">
        <title>Draft Genome Sequence of Cudoniella acicularis.</title>
        <authorList>
            <person name="Buettner E."/>
            <person name="Kellner H."/>
        </authorList>
    </citation>
    <scope>NUCLEOTIDE SEQUENCE [LARGE SCALE GENOMIC DNA]</scope>
    <source>
        <strain evidence="4 5">DSM 108380</strain>
    </source>
</reference>
<dbReference type="Pfam" id="PF00293">
    <property type="entry name" value="NUDIX"/>
    <property type="match status" value="1"/>
</dbReference>
<protein>
    <recommendedName>
        <fullName evidence="3">Nudix hydrolase domain-containing protein</fullName>
    </recommendedName>
</protein>
<dbReference type="AlphaFoldDB" id="A0A8H4RTL7"/>
<sequence length="340" mass="38174">MASLDSNDPPNLSTAAPFSSVQGVTERLANEDLLKRLEPMLEALKAEKFQGFDLEGFSPAVPVSFARDMPKKFSKDELLKYKPFLKWLETLKSSLSLQYKLDVEPLHPFHNDPYTLREIHIQAVDYFGERIGFIKLDAVLENGKSSVGLPGKIFMRGGSVAMLMILRPNDSLDERLVILTEQPRIPAGSLSFLEIPAGVMDDHDNFAGAAAKEIEEETGITISQSELIDMTKLALEDSPNLENLAHAIYPSPGGSDEFITLFLWEMKLERLEIEALREKLTGERLQGEMIKLRLLNYEDLWKFATRDAKTMAAWALYESLKRAGKLDDDGNIVDNLRSPT</sequence>
<dbReference type="GO" id="GO:0080041">
    <property type="term" value="F:ADP-ribose pyrophosphohydrolase activity"/>
    <property type="evidence" value="ECO:0007669"/>
    <property type="project" value="TreeGrafter"/>
</dbReference>
<accession>A0A8H4RTL7</accession>
<gene>
    <name evidence="4" type="ORF">G7Y89_g2289</name>
</gene>
<comment type="cofactor">
    <cofactor evidence="1">
        <name>Mg(2+)</name>
        <dbReference type="ChEBI" id="CHEBI:18420"/>
    </cofactor>
</comment>
<evidence type="ECO:0000259" key="3">
    <source>
        <dbReference type="PROSITE" id="PS51462"/>
    </source>
</evidence>